<organism evidence="1">
    <name type="scientific">Salmonella enterica</name>
    <name type="common">Salmonella choleraesuis</name>
    <dbReference type="NCBI Taxonomy" id="28901"/>
    <lineage>
        <taxon>Bacteria</taxon>
        <taxon>Pseudomonadati</taxon>
        <taxon>Pseudomonadota</taxon>
        <taxon>Gammaproteobacteria</taxon>
        <taxon>Enterobacterales</taxon>
        <taxon>Enterobacteriaceae</taxon>
        <taxon>Salmonella</taxon>
    </lineage>
</organism>
<feature type="non-terminal residue" evidence="1">
    <location>
        <position position="1"/>
    </location>
</feature>
<protein>
    <submittedName>
        <fullName evidence="1">Conjugal transfer protein</fullName>
    </submittedName>
</protein>
<proteinExistence type="predicted"/>
<accession>A0A5U7D2S7</accession>
<comment type="caution">
    <text evidence="1">The sequence shown here is derived from an EMBL/GenBank/DDBJ whole genome shotgun (WGS) entry which is preliminary data.</text>
</comment>
<dbReference type="AlphaFoldDB" id="A0A5U7D2S7"/>
<name>A0A5U7D2S7_SALER</name>
<dbReference type="EMBL" id="AAGRSV010000027">
    <property type="protein sequence ID" value="EBR2796402.1"/>
    <property type="molecule type" value="Genomic_DNA"/>
</dbReference>
<reference evidence="1" key="1">
    <citation type="submission" date="2018-07" db="EMBL/GenBank/DDBJ databases">
        <authorList>
            <consortium name="GenomeTrakr network: Whole genome sequencing for foodborne pathogen traceback"/>
        </authorList>
    </citation>
    <scope>NUCLEOTIDE SEQUENCE</scope>
    <source>
        <strain evidence="1">CFSAN008754</strain>
    </source>
</reference>
<evidence type="ECO:0000313" key="1">
    <source>
        <dbReference type="EMBL" id="EBR2796402.1"/>
    </source>
</evidence>
<gene>
    <name evidence="1" type="ORF">B6F80_24320</name>
</gene>
<sequence length="66" mass="7484">QQMEGDNLIREQIRVQNLGNWLALASKRELEKNNILTGQVLALLATEHYRPQLAAKMEQVKAGNAR</sequence>